<evidence type="ECO:0000259" key="1">
    <source>
        <dbReference type="Pfam" id="PF13349"/>
    </source>
</evidence>
<gene>
    <name evidence="2" type="ORF">HNR53_001744</name>
</gene>
<dbReference type="PANTHER" id="PTHR34094:SF1">
    <property type="entry name" value="PROTEIN FAM185A"/>
    <property type="match status" value="1"/>
</dbReference>
<comment type="caution">
    <text evidence="2">The sequence shown here is derived from an EMBL/GenBank/DDBJ whole genome shotgun (WGS) entry which is preliminary data.</text>
</comment>
<accession>A0A7X0HQV6</accession>
<dbReference type="Pfam" id="PF13349">
    <property type="entry name" value="DUF4097"/>
    <property type="match status" value="1"/>
</dbReference>
<reference evidence="2 3" key="1">
    <citation type="submission" date="2020-08" db="EMBL/GenBank/DDBJ databases">
        <title>Genomic Encyclopedia of Type Strains, Phase IV (KMG-IV): sequencing the most valuable type-strain genomes for metagenomic binning, comparative biology and taxonomic classification.</title>
        <authorList>
            <person name="Goeker M."/>
        </authorList>
    </citation>
    <scope>NUCLEOTIDE SEQUENCE [LARGE SCALE GENOMIC DNA]</scope>
    <source>
        <strain evidence="2 3">DSM 5391</strain>
    </source>
</reference>
<dbReference type="EMBL" id="JACHGK010000004">
    <property type="protein sequence ID" value="MBB6445134.1"/>
    <property type="molecule type" value="Genomic_DNA"/>
</dbReference>
<name>A0A7X0HQV6_9BACI</name>
<sequence>MKKLLFIIIAIIVIGFAALSFMTDSFGFKTAPIQDKKTLKNDKIEQIEIQHASSDVHVTSTSGKDITVEMKGKVSRKFKDQFKLEVTENGNTVKIAVIRDDGDWNPNIGINMVDVNLEVALPEKVYKAIDVDLVSGDMVVKNVKADEISLNTNSGDINAEDSISEKKFSIHTISGDMTLQDMKAENLQIDATSGDAYIRKAETKFVTLSSISGDIRLDHVTGDIEVRDMSGDIQISNDKLNGNIIVDSMSGDVGIQLNKNPLSLALNYDGISGEANVQLDGMLFEKKTEHSIKGEIGNGDYVVDVRTSSGDFTIQ</sequence>
<protein>
    <submittedName>
        <fullName evidence="2">Lia operon protein LiaG</fullName>
    </submittedName>
</protein>
<dbReference type="Proteomes" id="UP000531594">
    <property type="component" value="Unassembled WGS sequence"/>
</dbReference>
<dbReference type="AlphaFoldDB" id="A0A7X0HQV6"/>
<evidence type="ECO:0000313" key="2">
    <source>
        <dbReference type="EMBL" id="MBB6445134.1"/>
    </source>
</evidence>
<dbReference type="InterPro" id="IPR025164">
    <property type="entry name" value="Toastrack_DUF4097"/>
</dbReference>
<evidence type="ECO:0000313" key="3">
    <source>
        <dbReference type="Proteomes" id="UP000531594"/>
    </source>
</evidence>
<feature type="domain" description="DUF4097" evidence="1">
    <location>
        <begin position="44"/>
        <end position="314"/>
    </location>
</feature>
<dbReference type="RefSeq" id="WP_184524874.1">
    <property type="nucleotide sequence ID" value="NZ_JACHGK010000004.1"/>
</dbReference>
<keyword evidence="3" id="KW-1185">Reference proteome</keyword>
<dbReference type="PANTHER" id="PTHR34094">
    <property type="match status" value="1"/>
</dbReference>
<proteinExistence type="predicted"/>
<organism evidence="2 3">
    <name type="scientific">Bacillus benzoevorans</name>
    <dbReference type="NCBI Taxonomy" id="1456"/>
    <lineage>
        <taxon>Bacteria</taxon>
        <taxon>Bacillati</taxon>
        <taxon>Bacillota</taxon>
        <taxon>Bacilli</taxon>
        <taxon>Bacillales</taxon>
        <taxon>Bacillaceae</taxon>
        <taxon>Bacillus</taxon>
    </lineage>
</organism>